<organism evidence="1 2">
    <name type="scientific">Dyadobacter beijingensis</name>
    <dbReference type="NCBI Taxonomy" id="365489"/>
    <lineage>
        <taxon>Bacteria</taxon>
        <taxon>Pseudomonadati</taxon>
        <taxon>Bacteroidota</taxon>
        <taxon>Cytophagia</taxon>
        <taxon>Cytophagales</taxon>
        <taxon>Spirosomataceae</taxon>
        <taxon>Dyadobacter</taxon>
    </lineage>
</organism>
<proteinExistence type="predicted"/>
<reference evidence="2" key="1">
    <citation type="journal article" date="2019" name="Int. J. Syst. Evol. Microbiol.">
        <title>The Global Catalogue of Microorganisms (GCM) 10K type strain sequencing project: providing services to taxonomists for standard genome sequencing and annotation.</title>
        <authorList>
            <consortium name="The Broad Institute Genomics Platform"/>
            <consortium name="The Broad Institute Genome Sequencing Center for Infectious Disease"/>
            <person name="Wu L."/>
            <person name="Ma J."/>
        </authorList>
    </citation>
    <scope>NUCLEOTIDE SEQUENCE [LARGE SCALE GENOMIC DNA]</scope>
    <source>
        <strain evidence="2">CGMCC 1.6375</strain>
    </source>
</reference>
<evidence type="ECO:0008006" key="3">
    <source>
        <dbReference type="Google" id="ProtNLM"/>
    </source>
</evidence>
<dbReference type="SUPFAM" id="SSF52833">
    <property type="entry name" value="Thioredoxin-like"/>
    <property type="match status" value="1"/>
</dbReference>
<keyword evidence="2" id="KW-1185">Reference proteome</keyword>
<evidence type="ECO:0000313" key="2">
    <source>
        <dbReference type="Proteomes" id="UP000632339"/>
    </source>
</evidence>
<name>A0ABQ2I023_9BACT</name>
<protein>
    <recommendedName>
        <fullName evidence="3">Thioredoxin-like fold domain-containing protein</fullName>
    </recommendedName>
</protein>
<dbReference type="Pfam" id="PF13743">
    <property type="entry name" value="Thioredoxin_5"/>
    <property type="match status" value="1"/>
</dbReference>
<accession>A0ABQ2I023</accession>
<evidence type="ECO:0000313" key="1">
    <source>
        <dbReference type="EMBL" id="GGM96603.1"/>
    </source>
</evidence>
<comment type="caution">
    <text evidence="1">The sequence shown here is derived from an EMBL/GenBank/DDBJ whole genome shotgun (WGS) entry which is preliminary data.</text>
</comment>
<dbReference type="Proteomes" id="UP000632339">
    <property type="component" value="Unassembled WGS sequence"/>
</dbReference>
<dbReference type="InterPro" id="IPR036249">
    <property type="entry name" value="Thioredoxin-like_sf"/>
</dbReference>
<dbReference type="EMBL" id="BMLI01000001">
    <property type="protein sequence ID" value="GGM96603.1"/>
    <property type="molecule type" value="Genomic_DNA"/>
</dbReference>
<gene>
    <name evidence="1" type="ORF">GCM10010967_32890</name>
</gene>
<sequence>MPQAFGAPAACHLYWKVSLSKPETFAGPAAGDLTGKKMTTPDLTRINVVYYTHPLCPVSFQMQDAWREFVSTFGDVINYKFCISAQNNAFGAAGEPSGTKAAQAVKAASLQSQVAADLYLDILRKAALTEGRDISEPQLLVDLARQISRNHRKVLDLHRFGSDFGSPSTRRALQSDEVKIRVNQIVCCPTITFTTEGRGIKATGLLTYHQLVQMLKKMIAPPSVYLSN</sequence>
<dbReference type="Gene3D" id="3.40.30.10">
    <property type="entry name" value="Glutaredoxin"/>
    <property type="match status" value="1"/>
</dbReference>